<name>A0A803XY10_MELGA</name>
<reference evidence="2" key="3">
    <citation type="submission" date="2025-09" db="UniProtKB">
        <authorList>
            <consortium name="Ensembl"/>
        </authorList>
    </citation>
    <scope>IDENTIFICATION</scope>
</reference>
<dbReference type="GeneTree" id="ENSGT01040000244529"/>
<organism evidence="2 3">
    <name type="scientific">Meleagris gallopavo</name>
    <name type="common">Wild turkey</name>
    <dbReference type="NCBI Taxonomy" id="9103"/>
    <lineage>
        <taxon>Eukaryota</taxon>
        <taxon>Metazoa</taxon>
        <taxon>Chordata</taxon>
        <taxon>Craniata</taxon>
        <taxon>Vertebrata</taxon>
        <taxon>Euteleostomi</taxon>
        <taxon>Archelosauria</taxon>
        <taxon>Archosauria</taxon>
        <taxon>Dinosauria</taxon>
        <taxon>Saurischia</taxon>
        <taxon>Theropoda</taxon>
        <taxon>Coelurosauria</taxon>
        <taxon>Aves</taxon>
        <taxon>Neognathae</taxon>
        <taxon>Galloanserae</taxon>
        <taxon>Galliformes</taxon>
        <taxon>Phasianidae</taxon>
        <taxon>Meleagridinae</taxon>
        <taxon>Meleagris</taxon>
    </lineage>
</organism>
<sequence length="54" mass="5371">MAAPPGPSAPSPAPGPSPGSGCALGSSASYRPFDPTSLGLDPNWRLTSFSELRG</sequence>
<evidence type="ECO:0000256" key="1">
    <source>
        <dbReference type="SAM" id="MobiDB-lite"/>
    </source>
</evidence>
<feature type="region of interest" description="Disordered" evidence="1">
    <location>
        <begin position="1"/>
        <end position="43"/>
    </location>
</feature>
<evidence type="ECO:0000313" key="2">
    <source>
        <dbReference type="Ensembl" id="ENSMGAP00000024406.1"/>
    </source>
</evidence>
<reference evidence="2" key="1">
    <citation type="journal article" date="2010" name="PLoS Biol.">
        <title>Multi-platform next-generation sequencing of the domestic turkey (Meleagris gallopavo): genome assembly and analysis.</title>
        <authorList>
            <person name="Dalloul R.A."/>
            <person name="Long J.A."/>
            <person name="Zimin A.V."/>
            <person name="Aslam L."/>
            <person name="Beal K."/>
            <person name="Blomberg L.A."/>
            <person name="Bouffard P."/>
            <person name="Burt D.W."/>
            <person name="Crasta O."/>
            <person name="Crooijmans R.P."/>
            <person name="Cooper K."/>
            <person name="Coulombe R.A."/>
            <person name="De S."/>
            <person name="Delany M.E."/>
            <person name="Dodgson J.B."/>
            <person name="Dong J.J."/>
            <person name="Evans C."/>
            <person name="Frederickson K.M."/>
            <person name="Flicek P."/>
            <person name="Florea L."/>
            <person name="Folkerts O."/>
            <person name="Groenen M.A."/>
            <person name="Harkins T.T."/>
            <person name="Herrero J."/>
            <person name="Hoffmann S."/>
            <person name="Megens H.J."/>
            <person name="Jiang A."/>
            <person name="de Jong P."/>
            <person name="Kaiser P."/>
            <person name="Kim H."/>
            <person name="Kim K.W."/>
            <person name="Kim S."/>
            <person name="Langenberger D."/>
            <person name="Lee M.K."/>
            <person name="Lee T."/>
            <person name="Mane S."/>
            <person name="Marcais G."/>
            <person name="Marz M."/>
            <person name="McElroy A.P."/>
            <person name="Modise T."/>
            <person name="Nefedov M."/>
            <person name="Notredame C."/>
            <person name="Paton I.R."/>
            <person name="Payne W.S."/>
            <person name="Pertea G."/>
            <person name="Prickett D."/>
            <person name="Puiu D."/>
            <person name="Qioa D."/>
            <person name="Raineri E."/>
            <person name="Ruffier M."/>
            <person name="Salzberg S.L."/>
            <person name="Schatz M.C."/>
            <person name="Scheuring C."/>
            <person name="Schmidt C.J."/>
            <person name="Schroeder S."/>
            <person name="Searle S.M."/>
            <person name="Smith E.J."/>
            <person name="Smith J."/>
            <person name="Sonstegard T.S."/>
            <person name="Stadler P.F."/>
            <person name="Tafer H."/>
            <person name="Tu Z.J."/>
            <person name="Van Tassell C.P."/>
            <person name="Vilella A.J."/>
            <person name="Williams K.P."/>
            <person name="Yorke J.A."/>
            <person name="Zhang L."/>
            <person name="Zhang H.B."/>
            <person name="Zhang X."/>
            <person name="Zhang Y."/>
            <person name="Reed K.M."/>
        </authorList>
    </citation>
    <scope>NUCLEOTIDE SEQUENCE [LARGE SCALE GENOMIC DNA]</scope>
</reference>
<dbReference type="InParanoid" id="A0A803XY10"/>
<accession>A0A803XY10</accession>
<dbReference type="Ensembl" id="ENSMGAT00000033137.1">
    <property type="protein sequence ID" value="ENSMGAP00000024406.1"/>
    <property type="gene ID" value="ENSMGAG00000019496.1"/>
</dbReference>
<protein>
    <submittedName>
        <fullName evidence="2">Uncharacterized protein</fullName>
    </submittedName>
</protein>
<evidence type="ECO:0000313" key="3">
    <source>
        <dbReference type="Proteomes" id="UP000001645"/>
    </source>
</evidence>
<reference evidence="2" key="2">
    <citation type="submission" date="2025-08" db="UniProtKB">
        <authorList>
            <consortium name="Ensembl"/>
        </authorList>
    </citation>
    <scope>IDENTIFICATION</scope>
</reference>
<feature type="compositionally biased region" description="Pro residues" evidence="1">
    <location>
        <begin position="1"/>
        <end position="17"/>
    </location>
</feature>
<proteinExistence type="predicted"/>
<feature type="compositionally biased region" description="Low complexity" evidence="1">
    <location>
        <begin position="19"/>
        <end position="29"/>
    </location>
</feature>
<dbReference type="AlphaFoldDB" id="A0A803XY10"/>
<dbReference type="Proteomes" id="UP000001645">
    <property type="component" value="Unplaced"/>
</dbReference>
<keyword evidence="3" id="KW-1185">Reference proteome</keyword>